<dbReference type="SUPFAM" id="SSF53649">
    <property type="entry name" value="Alkaline phosphatase-like"/>
    <property type="match status" value="1"/>
</dbReference>
<keyword evidence="3" id="KW-0479">Metal-binding</keyword>
<comment type="cofactor">
    <cofactor evidence="1">
        <name>Ca(2+)</name>
        <dbReference type="ChEBI" id="CHEBI:29108"/>
    </cofactor>
</comment>
<dbReference type="AlphaFoldDB" id="A0A4Q1CB95"/>
<dbReference type="Pfam" id="PF00884">
    <property type="entry name" value="Sulfatase"/>
    <property type="match status" value="1"/>
</dbReference>
<dbReference type="GO" id="GO:0005737">
    <property type="term" value="C:cytoplasm"/>
    <property type="evidence" value="ECO:0007669"/>
    <property type="project" value="TreeGrafter"/>
</dbReference>
<dbReference type="PROSITE" id="PS00149">
    <property type="entry name" value="SULFATASE_2"/>
    <property type="match status" value="1"/>
</dbReference>
<dbReference type="GO" id="GO:0004423">
    <property type="term" value="F:iduronate-2-sulfatase activity"/>
    <property type="evidence" value="ECO:0007669"/>
    <property type="project" value="InterPro"/>
</dbReference>
<keyword evidence="5" id="KW-0378">Hydrolase</keyword>
<proteinExistence type="inferred from homology"/>
<evidence type="ECO:0000256" key="1">
    <source>
        <dbReference type="ARBA" id="ARBA00001913"/>
    </source>
</evidence>
<feature type="compositionally biased region" description="Polar residues" evidence="7">
    <location>
        <begin position="149"/>
        <end position="159"/>
    </location>
</feature>
<dbReference type="OrthoDB" id="9803751at2"/>
<accession>A0A4Q1CB95</accession>
<evidence type="ECO:0000313" key="10">
    <source>
        <dbReference type="EMBL" id="RXK56365.1"/>
    </source>
</evidence>
<evidence type="ECO:0000256" key="4">
    <source>
        <dbReference type="ARBA" id="ARBA00022729"/>
    </source>
</evidence>
<reference evidence="10 11" key="1">
    <citation type="submission" date="2019-01" db="EMBL/GenBank/DDBJ databases">
        <title>Lacunisphaera sp. strain TWA-58.</title>
        <authorList>
            <person name="Chen W.-M."/>
        </authorList>
    </citation>
    <scope>NUCLEOTIDE SEQUENCE [LARGE SCALE GENOMIC DNA]</scope>
    <source>
        <strain evidence="10 11">TWA-58</strain>
    </source>
</reference>
<dbReference type="InterPro" id="IPR024607">
    <property type="entry name" value="Sulfatase_CS"/>
</dbReference>
<feature type="region of interest" description="Disordered" evidence="7">
    <location>
        <begin position="135"/>
        <end position="164"/>
    </location>
</feature>
<dbReference type="InterPro" id="IPR000917">
    <property type="entry name" value="Sulfatase_N"/>
</dbReference>
<organism evidence="10 11">
    <name type="scientific">Oleiharenicola lentus</name>
    <dbReference type="NCBI Taxonomy" id="2508720"/>
    <lineage>
        <taxon>Bacteria</taxon>
        <taxon>Pseudomonadati</taxon>
        <taxon>Verrucomicrobiota</taxon>
        <taxon>Opitutia</taxon>
        <taxon>Opitutales</taxon>
        <taxon>Opitutaceae</taxon>
        <taxon>Oleiharenicola</taxon>
    </lineage>
</organism>
<keyword evidence="6" id="KW-0106">Calcium</keyword>
<dbReference type="EMBL" id="SDHX01000001">
    <property type="protein sequence ID" value="RXK56365.1"/>
    <property type="molecule type" value="Genomic_DNA"/>
</dbReference>
<keyword evidence="4 8" id="KW-0732">Signal</keyword>
<protein>
    <submittedName>
        <fullName evidence="10">Iduronate-2-sulfatase</fullName>
    </submittedName>
</protein>
<dbReference type="PANTHER" id="PTHR45953:SF1">
    <property type="entry name" value="IDURONATE 2-SULFATASE"/>
    <property type="match status" value="1"/>
</dbReference>
<dbReference type="InterPro" id="IPR017850">
    <property type="entry name" value="Alkaline_phosphatase_core_sf"/>
</dbReference>
<keyword evidence="11" id="KW-1185">Reference proteome</keyword>
<comment type="caution">
    <text evidence="10">The sequence shown here is derived from an EMBL/GenBank/DDBJ whole genome shotgun (WGS) entry which is preliminary data.</text>
</comment>
<feature type="signal peptide" evidence="8">
    <location>
        <begin position="1"/>
        <end position="20"/>
    </location>
</feature>
<gene>
    <name evidence="10" type="ORF">ESB00_10990</name>
</gene>
<dbReference type="Proteomes" id="UP000290218">
    <property type="component" value="Unassembled WGS sequence"/>
</dbReference>
<evidence type="ECO:0000256" key="3">
    <source>
        <dbReference type="ARBA" id="ARBA00022723"/>
    </source>
</evidence>
<name>A0A4Q1CB95_9BACT</name>
<dbReference type="GO" id="GO:0046872">
    <property type="term" value="F:metal ion binding"/>
    <property type="evidence" value="ECO:0007669"/>
    <property type="project" value="UniProtKB-KW"/>
</dbReference>
<evidence type="ECO:0000256" key="5">
    <source>
        <dbReference type="ARBA" id="ARBA00022801"/>
    </source>
</evidence>
<dbReference type="Gene3D" id="3.40.720.10">
    <property type="entry name" value="Alkaline Phosphatase, subunit A"/>
    <property type="match status" value="1"/>
</dbReference>
<evidence type="ECO:0000256" key="7">
    <source>
        <dbReference type="SAM" id="MobiDB-lite"/>
    </source>
</evidence>
<evidence type="ECO:0000313" key="11">
    <source>
        <dbReference type="Proteomes" id="UP000290218"/>
    </source>
</evidence>
<sequence length="501" mass="55746">MKFTHACLVLLFALAPFLSAADRPNILVIAVDDLNHWVNHLGRNPQVITPNLDRLAARGVTFTNAHTASSVCNPSRAAFLTGLRPSTSGVYGNATDWRTVIGDGYALPGFLRRQGYYTFGVGKLFHTARHIRPGDWDDYPQNPRGDDSLAQNENSSARTARSDASVPTLRYTAGDLSIAELSGGDDSVGDYWTASAAISALAEPRDGPFFIACGIFRPHLPWHVPQKYFDLYLEETIELPPYRQDDLEDVPGGKASEEHLKILAEGSWKKAIRAYLACITYADVQIGRVLDALDKSPHRDKTIVVVLGDHGWHLGEKQKWRKTGLWEEATRMPYIWAGPGISRGGRAAQPVDTMSLYPTLVELAGLARPAHVEGASITRYLHDPASAWDGTPALTTWQFNNHSVRTDRWRYLRWNNGNEELYDHSVDPYEWHNLLSPLNADRAKDLDLARIKAELAAHFPQVNRTPEEGSRVFGGEPKTGEAGAEARREQRRRERSAQSAP</sequence>
<feature type="domain" description="Sulfatase N-terminal" evidence="9">
    <location>
        <begin position="24"/>
        <end position="365"/>
    </location>
</feature>
<evidence type="ECO:0000256" key="8">
    <source>
        <dbReference type="SAM" id="SignalP"/>
    </source>
</evidence>
<feature type="region of interest" description="Disordered" evidence="7">
    <location>
        <begin position="461"/>
        <end position="501"/>
    </location>
</feature>
<evidence type="ECO:0000256" key="2">
    <source>
        <dbReference type="ARBA" id="ARBA00008779"/>
    </source>
</evidence>
<dbReference type="InterPro" id="IPR035874">
    <property type="entry name" value="IDS"/>
</dbReference>
<dbReference type="RefSeq" id="WP_129047734.1">
    <property type="nucleotide sequence ID" value="NZ_SDHX01000001.1"/>
</dbReference>
<comment type="similarity">
    <text evidence="2">Belongs to the sulfatase family.</text>
</comment>
<feature type="chain" id="PRO_5020228746" evidence="8">
    <location>
        <begin position="21"/>
        <end position="501"/>
    </location>
</feature>
<dbReference type="PANTHER" id="PTHR45953">
    <property type="entry name" value="IDURONATE 2-SULFATASE"/>
    <property type="match status" value="1"/>
</dbReference>
<evidence type="ECO:0000256" key="6">
    <source>
        <dbReference type="ARBA" id="ARBA00022837"/>
    </source>
</evidence>
<dbReference type="CDD" id="cd16030">
    <property type="entry name" value="iduronate-2-sulfatase"/>
    <property type="match status" value="1"/>
</dbReference>
<feature type="compositionally biased region" description="Basic and acidic residues" evidence="7">
    <location>
        <begin position="484"/>
        <end position="501"/>
    </location>
</feature>
<evidence type="ECO:0000259" key="9">
    <source>
        <dbReference type="Pfam" id="PF00884"/>
    </source>
</evidence>